<feature type="region of interest" description="Disordered" evidence="5">
    <location>
        <begin position="582"/>
        <end position="608"/>
    </location>
</feature>
<feature type="domain" description="SLC26A/SulP transporter" evidence="7">
    <location>
        <begin position="22"/>
        <end position="236"/>
    </location>
</feature>
<feature type="compositionally biased region" description="Polar residues" evidence="5">
    <location>
        <begin position="584"/>
        <end position="594"/>
    </location>
</feature>
<dbReference type="PANTHER" id="PTHR11814">
    <property type="entry name" value="SULFATE TRANSPORTER"/>
    <property type="match status" value="1"/>
</dbReference>
<keyword evidence="2 6" id="KW-0812">Transmembrane</keyword>
<dbReference type="Pfam" id="PF00916">
    <property type="entry name" value="Sulfate_transp"/>
    <property type="match status" value="2"/>
</dbReference>
<feature type="transmembrane region" description="Helical" evidence="6">
    <location>
        <begin position="210"/>
        <end position="229"/>
    </location>
</feature>
<reference evidence="8 9" key="1">
    <citation type="submission" date="2023-09" db="EMBL/GenBank/DDBJ databases">
        <title>Pangenome analysis of Batrachochytrium dendrobatidis and related Chytrids.</title>
        <authorList>
            <person name="Yacoub M.N."/>
            <person name="Stajich J.E."/>
            <person name="James T.Y."/>
        </authorList>
    </citation>
    <scope>NUCLEOTIDE SEQUENCE [LARGE SCALE GENOMIC DNA]</scope>
    <source>
        <strain evidence="8 9">JEL0888</strain>
    </source>
</reference>
<feature type="compositionally biased region" description="Low complexity" evidence="5">
    <location>
        <begin position="320"/>
        <end position="337"/>
    </location>
</feature>
<sequence>MQALASAVPAVAWLPHYRPAMLLDDLLAGFTLATLLIPQSIGYAVMANLPPVRGLYTASVPALAYFVFGASPFLSIAPFAVTALLAGESALSAAEWFAGLRAPGNATEPAMLHEANLPWQTYPDLTSIAALQALMLGLLLMAVRLSGMHTLLARIATKPLVDAFTVAASFAILTSQIKHVVGVRVSARGTVGVNVIIWISVLLNLPSANVAAAALGFAAMAMIVAIPIIESRIYEAGVPSAAVPTAPVPARGQPGAPDTAASAVHVAGSEDHPAPARETDSLLRNSASSVNDGRALMTPSVSAHSLERYGSLPDSHTQSRPRISRGSTRSRTSLEVQPVPPVKPRVRVPAALVTIATLTAVASALDLAQTHKLPVVGQIQSGFPTFSLPWVFSSAGSPDPDPGSGASPRGQPTPSQMAGLVLYLLPSTISIALVTHITTVSILHSFPSASVVHDDGVASQLPLIAGIEAEGRELAAMAMSQITASFFSCFISGAGLARSAVLVSQTGARSPLACLFSVLIVLGIVTFAAFLFESIPMAVLSAVIVVAIARSLARVMDIVVIVQKALEADKLIADLNDHDEDSRALTQGSDAQSTHADEPSPQSRRPPLEGVLARFPRFAHAVRRARVWEDSVVWIATLVVTGLIDSSLGILVGLALVVCFRLAAFLCGVQTRD</sequence>
<feature type="transmembrane region" description="Helical" evidence="6">
    <location>
        <begin position="538"/>
        <end position="562"/>
    </location>
</feature>
<keyword evidence="3 6" id="KW-1133">Transmembrane helix</keyword>
<feature type="transmembrane region" description="Helical" evidence="6">
    <location>
        <begin position="627"/>
        <end position="644"/>
    </location>
</feature>
<evidence type="ECO:0000256" key="2">
    <source>
        <dbReference type="ARBA" id="ARBA00022692"/>
    </source>
</evidence>
<evidence type="ECO:0000256" key="6">
    <source>
        <dbReference type="SAM" id="Phobius"/>
    </source>
</evidence>
<evidence type="ECO:0000313" key="8">
    <source>
        <dbReference type="EMBL" id="KAL2911502.1"/>
    </source>
</evidence>
<evidence type="ECO:0000256" key="4">
    <source>
        <dbReference type="ARBA" id="ARBA00023136"/>
    </source>
</evidence>
<organism evidence="8 9">
    <name type="scientific">Polyrhizophydium stewartii</name>
    <dbReference type="NCBI Taxonomy" id="2732419"/>
    <lineage>
        <taxon>Eukaryota</taxon>
        <taxon>Fungi</taxon>
        <taxon>Fungi incertae sedis</taxon>
        <taxon>Chytridiomycota</taxon>
        <taxon>Chytridiomycota incertae sedis</taxon>
        <taxon>Chytridiomycetes</taxon>
        <taxon>Rhizophydiales</taxon>
        <taxon>Rhizophydiales incertae sedis</taxon>
        <taxon>Polyrhizophydium</taxon>
    </lineage>
</organism>
<feature type="transmembrane region" description="Helical" evidence="6">
    <location>
        <begin position="125"/>
        <end position="143"/>
    </location>
</feature>
<dbReference type="Proteomes" id="UP001527925">
    <property type="component" value="Unassembled WGS sequence"/>
</dbReference>
<feature type="region of interest" description="Disordered" evidence="5">
    <location>
        <begin position="307"/>
        <end position="338"/>
    </location>
</feature>
<dbReference type="InterPro" id="IPR001902">
    <property type="entry name" value="SLC26A/SulP_fam"/>
</dbReference>
<gene>
    <name evidence="8" type="ORF">HK105_209033</name>
</gene>
<feature type="transmembrane region" description="Helical" evidence="6">
    <location>
        <begin position="185"/>
        <end position="203"/>
    </location>
</feature>
<keyword evidence="4 6" id="KW-0472">Membrane</keyword>
<evidence type="ECO:0000256" key="5">
    <source>
        <dbReference type="SAM" id="MobiDB-lite"/>
    </source>
</evidence>
<dbReference type="InterPro" id="IPR011547">
    <property type="entry name" value="SLC26A/SulP_dom"/>
</dbReference>
<feature type="region of interest" description="Disordered" evidence="5">
    <location>
        <begin position="249"/>
        <end position="281"/>
    </location>
</feature>
<feature type="transmembrane region" description="Helical" evidence="6">
    <location>
        <begin position="26"/>
        <end position="50"/>
    </location>
</feature>
<feature type="transmembrane region" description="Helical" evidence="6">
    <location>
        <begin position="513"/>
        <end position="532"/>
    </location>
</feature>
<dbReference type="EMBL" id="JADGIZ020000105">
    <property type="protein sequence ID" value="KAL2911502.1"/>
    <property type="molecule type" value="Genomic_DNA"/>
</dbReference>
<keyword evidence="9" id="KW-1185">Reference proteome</keyword>
<feature type="transmembrane region" description="Helical" evidence="6">
    <location>
        <begin position="482"/>
        <end position="501"/>
    </location>
</feature>
<accession>A0ABR4MW42</accession>
<evidence type="ECO:0000256" key="3">
    <source>
        <dbReference type="ARBA" id="ARBA00022989"/>
    </source>
</evidence>
<evidence type="ECO:0000313" key="9">
    <source>
        <dbReference type="Proteomes" id="UP001527925"/>
    </source>
</evidence>
<feature type="domain" description="SLC26A/SulP transporter" evidence="7">
    <location>
        <begin position="346"/>
        <end position="560"/>
    </location>
</feature>
<proteinExistence type="predicted"/>
<feature type="compositionally biased region" description="Basic and acidic residues" evidence="5">
    <location>
        <begin position="268"/>
        <end position="281"/>
    </location>
</feature>
<evidence type="ECO:0000256" key="1">
    <source>
        <dbReference type="ARBA" id="ARBA00004141"/>
    </source>
</evidence>
<feature type="transmembrane region" description="Helical" evidence="6">
    <location>
        <begin position="420"/>
        <end position="443"/>
    </location>
</feature>
<name>A0ABR4MW42_9FUNG</name>
<protein>
    <recommendedName>
        <fullName evidence="7">SLC26A/SulP transporter domain-containing protein</fullName>
    </recommendedName>
</protein>
<comment type="subcellular location">
    <subcellularLocation>
        <location evidence="1">Membrane</location>
        <topology evidence="1">Multi-pass membrane protein</topology>
    </subcellularLocation>
</comment>
<evidence type="ECO:0000259" key="7">
    <source>
        <dbReference type="Pfam" id="PF00916"/>
    </source>
</evidence>
<feature type="transmembrane region" description="Helical" evidence="6">
    <location>
        <begin position="62"/>
        <end position="86"/>
    </location>
</feature>
<comment type="caution">
    <text evidence="8">The sequence shown here is derived from an EMBL/GenBank/DDBJ whole genome shotgun (WGS) entry which is preliminary data.</text>
</comment>